<dbReference type="EMBL" id="MNPL01013138">
    <property type="protein sequence ID" value="OQR71911.1"/>
    <property type="molecule type" value="Genomic_DNA"/>
</dbReference>
<reference evidence="2 3" key="1">
    <citation type="journal article" date="2017" name="Gigascience">
        <title>Draft genome of the honey bee ectoparasitic mite, Tropilaelaps mercedesae, is shaped by the parasitic life history.</title>
        <authorList>
            <person name="Dong X."/>
            <person name="Armstrong S.D."/>
            <person name="Xia D."/>
            <person name="Makepeace B.L."/>
            <person name="Darby A.C."/>
            <person name="Kadowaki T."/>
        </authorList>
    </citation>
    <scope>NUCLEOTIDE SEQUENCE [LARGE SCALE GENOMIC DNA]</scope>
    <source>
        <strain evidence="2">Wuxi-XJTLU</strain>
    </source>
</reference>
<dbReference type="InterPro" id="IPR009622">
    <property type="entry name" value="NDUFAF4"/>
</dbReference>
<gene>
    <name evidence="2" type="ORF">BIW11_10704</name>
</gene>
<proteinExistence type="predicted"/>
<dbReference type="Pfam" id="PF06784">
    <property type="entry name" value="UPF0240"/>
    <property type="match status" value="1"/>
</dbReference>
<feature type="region of interest" description="Disordered" evidence="1">
    <location>
        <begin position="1"/>
        <end position="23"/>
    </location>
</feature>
<dbReference type="GO" id="GO:0005739">
    <property type="term" value="C:mitochondrion"/>
    <property type="evidence" value="ECO:0007669"/>
    <property type="project" value="TreeGrafter"/>
</dbReference>
<feature type="compositionally biased region" description="Basic and acidic residues" evidence="1">
    <location>
        <begin position="8"/>
        <end position="20"/>
    </location>
</feature>
<evidence type="ECO:0000313" key="2">
    <source>
        <dbReference type="EMBL" id="OQR71911.1"/>
    </source>
</evidence>
<dbReference type="PANTHER" id="PTHR13338">
    <property type="entry name" value="UPF0240 PROTEIN"/>
    <property type="match status" value="1"/>
</dbReference>
<accession>A0A1V9XER7</accession>
<comment type="caution">
    <text evidence="2">The sequence shown here is derived from an EMBL/GenBank/DDBJ whole genome shotgun (WGS) entry which is preliminary data.</text>
</comment>
<dbReference type="Proteomes" id="UP000192247">
    <property type="component" value="Unassembled WGS sequence"/>
</dbReference>
<dbReference type="PANTHER" id="PTHR13338:SF4">
    <property type="entry name" value="NADH DEHYDROGENASE [UBIQUINONE] 1 ALPHA SUBCOMPLEX ASSEMBLY FACTOR 4"/>
    <property type="match status" value="1"/>
</dbReference>
<keyword evidence="3" id="KW-1185">Reference proteome</keyword>
<dbReference type="GO" id="GO:0032981">
    <property type="term" value="P:mitochondrial respiratory chain complex I assembly"/>
    <property type="evidence" value="ECO:0007669"/>
    <property type="project" value="InterPro"/>
</dbReference>
<dbReference type="OrthoDB" id="2434756at2759"/>
<dbReference type="InParanoid" id="A0A1V9XER7"/>
<evidence type="ECO:0000256" key="1">
    <source>
        <dbReference type="SAM" id="MobiDB-lite"/>
    </source>
</evidence>
<evidence type="ECO:0000313" key="3">
    <source>
        <dbReference type="Proteomes" id="UP000192247"/>
    </source>
</evidence>
<organism evidence="2 3">
    <name type="scientific">Tropilaelaps mercedesae</name>
    <dbReference type="NCBI Taxonomy" id="418985"/>
    <lineage>
        <taxon>Eukaryota</taxon>
        <taxon>Metazoa</taxon>
        <taxon>Ecdysozoa</taxon>
        <taxon>Arthropoda</taxon>
        <taxon>Chelicerata</taxon>
        <taxon>Arachnida</taxon>
        <taxon>Acari</taxon>
        <taxon>Parasitiformes</taxon>
        <taxon>Mesostigmata</taxon>
        <taxon>Gamasina</taxon>
        <taxon>Dermanyssoidea</taxon>
        <taxon>Laelapidae</taxon>
        <taxon>Tropilaelaps</taxon>
    </lineage>
</organism>
<feature type="non-terminal residue" evidence="2">
    <location>
        <position position="1"/>
    </location>
</feature>
<dbReference type="STRING" id="418985.A0A1V9XER7"/>
<dbReference type="AlphaFoldDB" id="A0A1V9XER7"/>
<name>A0A1V9XER7_9ACAR</name>
<protein>
    <submittedName>
        <fullName evidence="2">Uncharacterized protein</fullName>
    </submittedName>
</protein>
<sequence>PEMYTENSVRELPHDRKTPEEAEFGFEEPKIIPKGRISLSQATKLLKSHADNPKKYGANEAALEYNLDIKDSKNIIKYFIPLKVFDAEDKNSYSEFIAGSKTKEEQKELSSS</sequence>